<accession>A0A5J4QYA9</accession>
<organism evidence="1">
    <name type="scientific">termite gut metagenome</name>
    <dbReference type="NCBI Taxonomy" id="433724"/>
    <lineage>
        <taxon>unclassified sequences</taxon>
        <taxon>metagenomes</taxon>
        <taxon>organismal metagenomes</taxon>
    </lineage>
</organism>
<protein>
    <submittedName>
        <fullName evidence="1">Uncharacterized protein</fullName>
    </submittedName>
</protein>
<evidence type="ECO:0000313" key="1">
    <source>
        <dbReference type="EMBL" id="KAA6326094.1"/>
    </source>
</evidence>
<dbReference type="AlphaFoldDB" id="A0A5J4QYA9"/>
<reference evidence="1" key="1">
    <citation type="submission" date="2019-03" db="EMBL/GenBank/DDBJ databases">
        <title>Single cell metagenomics reveals metabolic interactions within the superorganism composed of flagellate Streblomastix strix and complex community of Bacteroidetes bacteria on its surface.</title>
        <authorList>
            <person name="Treitli S.C."/>
            <person name="Kolisko M."/>
            <person name="Husnik F."/>
            <person name="Keeling P."/>
            <person name="Hampl V."/>
        </authorList>
    </citation>
    <scope>NUCLEOTIDE SEQUENCE</scope>
    <source>
        <strain evidence="1">STM</strain>
    </source>
</reference>
<dbReference type="EMBL" id="SNRY01002226">
    <property type="protein sequence ID" value="KAA6326094.1"/>
    <property type="molecule type" value="Genomic_DNA"/>
</dbReference>
<proteinExistence type="predicted"/>
<name>A0A5J4QYA9_9ZZZZ</name>
<sequence length="77" mass="9044">MGGYKLFVRKYIRQYVFSPTYIPLIDMKESQVKSFRMIEPLLGKTTCFYGKFCGYDVLAYNNVGYTTPFTRLSILFI</sequence>
<comment type="caution">
    <text evidence="1">The sequence shown here is derived from an EMBL/GenBank/DDBJ whole genome shotgun (WGS) entry which is preliminary data.</text>
</comment>
<gene>
    <name evidence="1" type="ORF">EZS27_024756</name>
</gene>